<feature type="domain" description="Terpene synthase N-terminal" evidence="3">
    <location>
        <begin position="6"/>
        <end position="145"/>
    </location>
</feature>
<organism evidence="4">
    <name type="scientific">Sesamum radiatum</name>
    <name type="common">Black benniseed</name>
    <dbReference type="NCBI Taxonomy" id="300843"/>
    <lineage>
        <taxon>Eukaryota</taxon>
        <taxon>Viridiplantae</taxon>
        <taxon>Streptophyta</taxon>
        <taxon>Embryophyta</taxon>
        <taxon>Tracheophyta</taxon>
        <taxon>Spermatophyta</taxon>
        <taxon>Magnoliopsida</taxon>
        <taxon>eudicotyledons</taxon>
        <taxon>Gunneridae</taxon>
        <taxon>Pentapetalae</taxon>
        <taxon>asterids</taxon>
        <taxon>lamiids</taxon>
        <taxon>Lamiales</taxon>
        <taxon>Pedaliaceae</taxon>
        <taxon>Sesamum</taxon>
    </lineage>
</organism>
<gene>
    <name evidence="4" type="ORF">Sradi_0428300</name>
</gene>
<accession>A0AAW2W7E6</accession>
<evidence type="ECO:0000313" key="4">
    <source>
        <dbReference type="EMBL" id="KAL0437204.1"/>
    </source>
</evidence>
<dbReference type="GO" id="GO:0010333">
    <property type="term" value="F:terpene synthase activity"/>
    <property type="evidence" value="ECO:0007669"/>
    <property type="project" value="InterPro"/>
</dbReference>
<sequence>MLLEKTNDPFDQIELVDVLARLGICYHFTDHIDKILKNVRLLVDGDDRWNNDDLHSTALGFRLLRQHGYKVSPEIFRNFMDQKGNFRTTLCDDVKGLLSLYEASYLSMEGEDILDAAKVFATHHLKQKLKQNINQNLAEEISHALEVPYHC</sequence>
<comment type="caution">
    <text evidence="4">The sequence shown here is derived from an EMBL/GenBank/DDBJ whole genome shotgun (WGS) entry which is preliminary data.</text>
</comment>
<proteinExistence type="predicted"/>
<reference evidence="4" key="2">
    <citation type="journal article" date="2024" name="Plant">
        <title>Genomic evolution and insights into agronomic trait innovations of Sesamum species.</title>
        <authorList>
            <person name="Miao H."/>
            <person name="Wang L."/>
            <person name="Qu L."/>
            <person name="Liu H."/>
            <person name="Sun Y."/>
            <person name="Le M."/>
            <person name="Wang Q."/>
            <person name="Wei S."/>
            <person name="Zheng Y."/>
            <person name="Lin W."/>
            <person name="Duan Y."/>
            <person name="Cao H."/>
            <person name="Xiong S."/>
            <person name="Wang X."/>
            <person name="Wei L."/>
            <person name="Li C."/>
            <person name="Ma Q."/>
            <person name="Ju M."/>
            <person name="Zhao R."/>
            <person name="Li G."/>
            <person name="Mu C."/>
            <person name="Tian Q."/>
            <person name="Mei H."/>
            <person name="Zhang T."/>
            <person name="Gao T."/>
            <person name="Zhang H."/>
        </authorList>
    </citation>
    <scope>NUCLEOTIDE SEQUENCE</scope>
    <source>
        <strain evidence="4">G02</strain>
    </source>
</reference>
<keyword evidence="2" id="KW-0456">Lyase</keyword>
<name>A0AAW2W7E6_SESRA</name>
<dbReference type="Gene3D" id="1.50.10.130">
    <property type="entry name" value="Terpene synthase, N-terminal domain"/>
    <property type="match status" value="1"/>
</dbReference>
<dbReference type="InterPro" id="IPR001906">
    <property type="entry name" value="Terpene_synth_N"/>
</dbReference>
<dbReference type="FunFam" id="1.50.10.130:FF:000001">
    <property type="entry name" value="Isoprene synthase, chloroplastic"/>
    <property type="match status" value="1"/>
</dbReference>
<evidence type="ECO:0000256" key="2">
    <source>
        <dbReference type="ARBA" id="ARBA00023239"/>
    </source>
</evidence>
<dbReference type="InterPro" id="IPR008930">
    <property type="entry name" value="Terpenoid_cyclase/PrenylTrfase"/>
</dbReference>
<dbReference type="AlphaFoldDB" id="A0AAW2W7E6"/>
<protein>
    <submittedName>
        <fullName evidence="4">(+)-epi-alpha-bisabolol synthase</fullName>
    </submittedName>
</protein>
<reference evidence="4" key="1">
    <citation type="submission" date="2020-06" db="EMBL/GenBank/DDBJ databases">
        <authorList>
            <person name="Li T."/>
            <person name="Hu X."/>
            <person name="Zhang T."/>
            <person name="Song X."/>
            <person name="Zhang H."/>
            <person name="Dai N."/>
            <person name="Sheng W."/>
            <person name="Hou X."/>
            <person name="Wei L."/>
        </authorList>
    </citation>
    <scope>NUCLEOTIDE SEQUENCE</scope>
    <source>
        <strain evidence="4">G02</strain>
        <tissue evidence="4">Leaf</tissue>
    </source>
</reference>
<dbReference type="EMBL" id="JACGWJ010000002">
    <property type="protein sequence ID" value="KAL0437204.1"/>
    <property type="molecule type" value="Genomic_DNA"/>
</dbReference>
<keyword evidence="1" id="KW-0460">Magnesium</keyword>
<dbReference type="InterPro" id="IPR050148">
    <property type="entry name" value="Terpene_synthase-like"/>
</dbReference>
<dbReference type="InterPro" id="IPR036965">
    <property type="entry name" value="Terpene_synth_N_sf"/>
</dbReference>
<dbReference type="GO" id="GO:0016114">
    <property type="term" value="P:terpenoid biosynthetic process"/>
    <property type="evidence" value="ECO:0007669"/>
    <property type="project" value="InterPro"/>
</dbReference>
<dbReference type="PANTHER" id="PTHR31225">
    <property type="entry name" value="OS04G0344100 PROTEIN-RELATED"/>
    <property type="match status" value="1"/>
</dbReference>
<dbReference type="Pfam" id="PF01397">
    <property type="entry name" value="Terpene_synth"/>
    <property type="match status" value="1"/>
</dbReference>
<evidence type="ECO:0000256" key="1">
    <source>
        <dbReference type="ARBA" id="ARBA00022842"/>
    </source>
</evidence>
<dbReference type="PANTHER" id="PTHR31225:SF98">
    <property type="entry name" value="TERPENE SYNTHASE 9-RELATED"/>
    <property type="match status" value="1"/>
</dbReference>
<evidence type="ECO:0000259" key="3">
    <source>
        <dbReference type="Pfam" id="PF01397"/>
    </source>
</evidence>
<dbReference type="SUPFAM" id="SSF48239">
    <property type="entry name" value="Terpenoid cyclases/Protein prenyltransferases"/>
    <property type="match status" value="1"/>
</dbReference>